<accession>A0A427XWL4</accession>
<comment type="caution">
    <text evidence="1">The sequence shown here is derived from an EMBL/GenBank/DDBJ whole genome shotgun (WGS) entry which is preliminary data.</text>
</comment>
<sequence length="142" mass="16767">MYPGHLPVLGLHQHAPGVIPRGVMNHPHTRHYEHYPAKYRPPECPATQQMRTTFTIKWVPNTQQWAQLERRLRMAMISNGYPVFEIRNEVKHGGKTLIHLMTPTEYCGKFESDINELLYELFTSWGMRWSGREIKIQTYAYE</sequence>
<keyword evidence="2" id="KW-1185">Reference proteome</keyword>
<dbReference type="Proteomes" id="UP000279236">
    <property type="component" value="Unassembled WGS sequence"/>
</dbReference>
<dbReference type="RefSeq" id="XP_028477211.1">
    <property type="nucleotide sequence ID" value="XM_028622319.1"/>
</dbReference>
<protein>
    <submittedName>
        <fullName evidence="1">Uncharacterized protein</fullName>
    </submittedName>
</protein>
<dbReference type="GeneID" id="39591473"/>
<dbReference type="AlphaFoldDB" id="A0A427XWL4"/>
<dbReference type="EMBL" id="RSCE01000004">
    <property type="protein sequence ID" value="RSH83259.1"/>
    <property type="molecule type" value="Genomic_DNA"/>
</dbReference>
<reference evidence="1 2" key="1">
    <citation type="submission" date="2018-11" db="EMBL/GenBank/DDBJ databases">
        <title>Genome sequence of Apiotrichum porosum DSM 27194.</title>
        <authorList>
            <person name="Aliyu H."/>
            <person name="Gorte O."/>
            <person name="Ochsenreither K."/>
        </authorList>
    </citation>
    <scope>NUCLEOTIDE SEQUENCE [LARGE SCALE GENOMIC DNA]</scope>
    <source>
        <strain evidence="1 2">DSM 27194</strain>
    </source>
</reference>
<evidence type="ECO:0000313" key="2">
    <source>
        <dbReference type="Proteomes" id="UP000279236"/>
    </source>
</evidence>
<gene>
    <name evidence="1" type="ORF">EHS24_006930</name>
</gene>
<organism evidence="1 2">
    <name type="scientific">Apiotrichum porosum</name>
    <dbReference type="NCBI Taxonomy" id="105984"/>
    <lineage>
        <taxon>Eukaryota</taxon>
        <taxon>Fungi</taxon>
        <taxon>Dikarya</taxon>
        <taxon>Basidiomycota</taxon>
        <taxon>Agaricomycotina</taxon>
        <taxon>Tremellomycetes</taxon>
        <taxon>Trichosporonales</taxon>
        <taxon>Trichosporonaceae</taxon>
        <taxon>Apiotrichum</taxon>
    </lineage>
</organism>
<proteinExistence type="predicted"/>
<evidence type="ECO:0000313" key="1">
    <source>
        <dbReference type="EMBL" id="RSH83259.1"/>
    </source>
</evidence>
<name>A0A427XWL4_9TREE</name>